<sequence length="1663" mass="189194">MIDPELSDFYEQVYGRPLTEPNDEQDVQNILSCIRAGHGYLDSEDDEQLRRAGSEIFRKKMTMVASKSRRTLAQFTTTISNQLYDDPFRFFYELIQNADDAQYLRCSDMPAITFTVSRTELVVDLNEDGFSLLDVVSIYSTGQSSKKLDQDSTGEKGFGFKSVFGIADQVHISSGLWSFRFEHRRQDDGIGMISPIWEPGERLPENVRTRFRLRLSFYEQDGLETLCAQMRSLHPSVIFALRKIKKLSMRFEIAGAADETVSFQKSVSADGNILTIHSRENTKVTEYIYRILSGQVSPMPQQVGRTQTTSTLTIGLPITTSNDGAPLLSAAGQFVFAFLPIVQITQLPFLINADFILTGSRQAVVDNAWNRKLRDGIASLFTTLVGRLVLEGSKLSYRWLAYIPLQPMVGFWQPLPGSMQRLLSEQNIIFSRSGSSHKPRQLRLLTGDFTHQSEPLMSDIKRPWYFLSGEYDSSHHQALIVLGASRLGFDEAFDLIVDDLQNDDSRLRTRALQDTWHDTFMTFIKNALSRTGEASKKRIYGMAIIPVRVNNKLEWHRPGSDIFFPDAVNEGTGPECVRIEIPTYVDIVVLHPEAAALARRHEVYLMLGVQQASSAKICAAVIEALVKPGSKSRNDLVRSLELLFWFSYQQSLLLQDKLKASTPAHVYVPTKGVFMRSQQQYHAECLVRLDKNPQYGQQFLHQDYQSSVVATRSRGGKTWEQWLTEVAGVRWYPPLQDLQNRQELHWIFDVVRSRDSKEFLSLIQTYWAQEYSFACRFNQKIDEALRKSKVLCQHGGHEELQSTWFPTRTILDVAQKYGVEKRLSILSLPDPPEEHLISEWSALRDLGVRYSCDLSFYREALSLLAATGQPPEVGPQKLGWLYENMANRVTLDDLKTVQADFKSRPLIWDPNSNVWRTLDQCVWESRIALHRRFVITSVYDKGTVSGLFEKHLQTASVTIECLIEELEYLRDSCGSEPNSQLLATASEIYGHLAKMTNTKEQRQIIRSSFREKNLIYNRHRGNWIQSASCVWHSTMEIGNHVPIAEMYSDLRDFFVEILGVNTVTPVFMMKELAKAAKSRTKTIENIKSLMLAVSELLGVSSNASEFRSSMETLDESSYLPCRTTGGATEFRSRSQAFFIVDNGDYANEFGDQLVMLDFTYEQLNSLHSLIQLLGLDDHYLARHVHHKTSADNSTTDDGLTAQFRQCAYAISCCAIAHRSRLFSNKSRLLYDDLANATIQTSPSMTSYLVVMQDGHEVKVPTSRPSLIATHDPGRLSITLPAEQRERTQCMRSKLPGYVAAELLDIVDSRGEKQIHRILNELQTGTDDILLEEGISRVSWLPETSRPAPIVQPEDAPVTPPMSLETSGLANDETDLEVPAEDTTVRATAAYSGSYRQPYRVLPAEIQHEIDAPDYWKVIEHVRRQASKIGNELHRRNGQAASLDDLTAGFATLTLDNSIIDPADCPGLFGRDWLSNFRLGAAGELFVFVVLKHLLGDRFGLPNWQSTIRYLVQAHRSYQHVTRRTEPETADIVFCDQDNNLGFQSSRSLKDVSDVSDVFDDWYPAWYEDAGSPPQVPLEWLFEVKTTLGPCETDFYMSPNQYSMMREFGSTQENSSRKKVYCIVRVYNLLSDRIGIRFYIDPWRFREGRLQFDTTEKWKVKPVD</sequence>
<evidence type="ECO:0000313" key="2">
    <source>
        <dbReference type="Proteomes" id="UP000054266"/>
    </source>
</evidence>
<evidence type="ECO:0000313" key="1">
    <source>
        <dbReference type="EMBL" id="KIW64200.1"/>
    </source>
</evidence>
<evidence type="ECO:0008006" key="3">
    <source>
        <dbReference type="Google" id="ProtNLM"/>
    </source>
</evidence>
<dbReference type="EMBL" id="KN846961">
    <property type="protein sequence ID" value="KIW64200.1"/>
    <property type="molecule type" value="Genomic_DNA"/>
</dbReference>
<dbReference type="Proteomes" id="UP000054266">
    <property type="component" value="Unassembled WGS sequence"/>
</dbReference>
<organism evidence="1 2">
    <name type="scientific">Phialophora macrospora</name>
    <dbReference type="NCBI Taxonomy" id="1851006"/>
    <lineage>
        <taxon>Eukaryota</taxon>
        <taxon>Fungi</taxon>
        <taxon>Dikarya</taxon>
        <taxon>Ascomycota</taxon>
        <taxon>Pezizomycotina</taxon>
        <taxon>Eurotiomycetes</taxon>
        <taxon>Chaetothyriomycetidae</taxon>
        <taxon>Chaetothyriales</taxon>
        <taxon>Herpotrichiellaceae</taxon>
        <taxon>Phialophora</taxon>
    </lineage>
</organism>
<dbReference type="NCBIfam" id="NF047352">
    <property type="entry name" value="P_loop_sacsin"/>
    <property type="match status" value="1"/>
</dbReference>
<accession>A0A0D2FBG6</accession>
<dbReference type="PANTHER" id="PTHR32387">
    <property type="entry name" value="WU:FJ29H11"/>
    <property type="match status" value="1"/>
</dbReference>
<dbReference type="InterPro" id="IPR052957">
    <property type="entry name" value="Auxin_embryo_med"/>
</dbReference>
<gene>
    <name evidence="1" type="ORF">PV04_09153</name>
</gene>
<proteinExistence type="predicted"/>
<dbReference type="Gene3D" id="3.30.565.10">
    <property type="entry name" value="Histidine kinase-like ATPase, C-terminal domain"/>
    <property type="match status" value="1"/>
</dbReference>
<dbReference type="InterPro" id="IPR036890">
    <property type="entry name" value="HATPase_C_sf"/>
</dbReference>
<dbReference type="HOGENOM" id="CLU_000570_3_0_1"/>
<dbReference type="STRING" id="5601.A0A0D2FBG6"/>
<reference evidence="1 2" key="1">
    <citation type="submission" date="2015-01" db="EMBL/GenBank/DDBJ databases">
        <title>The Genome Sequence of Capronia semiimmersa CBS27337.</title>
        <authorList>
            <consortium name="The Broad Institute Genomics Platform"/>
            <person name="Cuomo C."/>
            <person name="de Hoog S."/>
            <person name="Gorbushina A."/>
            <person name="Stielow B."/>
            <person name="Teixiera M."/>
            <person name="Abouelleil A."/>
            <person name="Chapman S.B."/>
            <person name="Priest M."/>
            <person name="Young S.K."/>
            <person name="Wortman J."/>
            <person name="Nusbaum C."/>
            <person name="Birren B."/>
        </authorList>
    </citation>
    <scope>NUCLEOTIDE SEQUENCE [LARGE SCALE GENOMIC DNA]</scope>
    <source>
        <strain evidence="1 2">CBS 27337</strain>
    </source>
</reference>
<keyword evidence="2" id="KW-1185">Reference proteome</keyword>
<dbReference type="PANTHER" id="PTHR32387:SF0">
    <property type="entry name" value="PROTEIN NO VEIN"/>
    <property type="match status" value="1"/>
</dbReference>
<dbReference type="SUPFAM" id="SSF55874">
    <property type="entry name" value="ATPase domain of HSP90 chaperone/DNA topoisomerase II/histidine kinase"/>
    <property type="match status" value="1"/>
</dbReference>
<protein>
    <recommendedName>
        <fullName evidence="3">Protein NO VEIN C-terminal domain-containing protein</fullName>
    </recommendedName>
</protein>
<name>A0A0D2FBG6_9EURO</name>